<protein>
    <submittedName>
        <fullName evidence="2">Secreted protein</fullName>
    </submittedName>
</protein>
<dbReference type="Proteomes" id="UP000095283">
    <property type="component" value="Unplaced"/>
</dbReference>
<dbReference type="AlphaFoldDB" id="A0A1I7X723"/>
<evidence type="ECO:0000313" key="1">
    <source>
        <dbReference type="Proteomes" id="UP000095283"/>
    </source>
</evidence>
<sequence>MFLVNVLTDITLSANICFYYTPSWPLCNIMRRKAILSSVKIAVFRVIHRGFNGDDDVGAMG</sequence>
<reference evidence="2" key="1">
    <citation type="submission" date="2016-11" db="UniProtKB">
        <authorList>
            <consortium name="WormBaseParasite"/>
        </authorList>
    </citation>
    <scope>IDENTIFICATION</scope>
</reference>
<dbReference type="WBParaSite" id="Hba_13419">
    <property type="protein sequence ID" value="Hba_13419"/>
    <property type="gene ID" value="Hba_13419"/>
</dbReference>
<evidence type="ECO:0000313" key="2">
    <source>
        <dbReference type="WBParaSite" id="Hba_13419"/>
    </source>
</evidence>
<accession>A0A1I7X723</accession>
<proteinExistence type="predicted"/>
<keyword evidence="1" id="KW-1185">Reference proteome</keyword>
<name>A0A1I7X723_HETBA</name>
<organism evidence="1 2">
    <name type="scientific">Heterorhabditis bacteriophora</name>
    <name type="common">Entomopathogenic nematode worm</name>
    <dbReference type="NCBI Taxonomy" id="37862"/>
    <lineage>
        <taxon>Eukaryota</taxon>
        <taxon>Metazoa</taxon>
        <taxon>Ecdysozoa</taxon>
        <taxon>Nematoda</taxon>
        <taxon>Chromadorea</taxon>
        <taxon>Rhabditida</taxon>
        <taxon>Rhabditina</taxon>
        <taxon>Rhabditomorpha</taxon>
        <taxon>Strongyloidea</taxon>
        <taxon>Heterorhabditidae</taxon>
        <taxon>Heterorhabditis</taxon>
    </lineage>
</organism>